<dbReference type="SMR" id="A0A0R0H4Z0"/>
<reference evidence="3" key="2">
    <citation type="submission" date="2018-02" db="UniProtKB">
        <authorList>
            <consortium name="EnsemblPlants"/>
        </authorList>
    </citation>
    <scope>IDENTIFICATION</scope>
    <source>
        <strain evidence="3">Williams 82</strain>
    </source>
</reference>
<dbReference type="STRING" id="3847.A0A0R0H4Z0"/>
<dbReference type="InParanoid" id="A0A0R0H4Z0"/>
<dbReference type="AlphaFoldDB" id="A0A0R0H4Z0"/>
<dbReference type="EMBL" id="CM000845">
    <property type="protein sequence ID" value="KRH25674.1"/>
    <property type="molecule type" value="Genomic_DNA"/>
</dbReference>
<organism evidence="2">
    <name type="scientific">Glycine max</name>
    <name type="common">Soybean</name>
    <name type="synonym">Glycine hispida</name>
    <dbReference type="NCBI Taxonomy" id="3847"/>
    <lineage>
        <taxon>Eukaryota</taxon>
        <taxon>Viridiplantae</taxon>
        <taxon>Streptophyta</taxon>
        <taxon>Embryophyta</taxon>
        <taxon>Tracheophyta</taxon>
        <taxon>Spermatophyta</taxon>
        <taxon>Magnoliopsida</taxon>
        <taxon>eudicotyledons</taxon>
        <taxon>Gunneridae</taxon>
        <taxon>Pentapetalae</taxon>
        <taxon>rosids</taxon>
        <taxon>fabids</taxon>
        <taxon>Fabales</taxon>
        <taxon>Fabaceae</taxon>
        <taxon>Papilionoideae</taxon>
        <taxon>50 kb inversion clade</taxon>
        <taxon>NPAAA clade</taxon>
        <taxon>indigoferoid/millettioid clade</taxon>
        <taxon>Phaseoleae</taxon>
        <taxon>Glycine</taxon>
        <taxon>Glycine subgen. Soja</taxon>
    </lineage>
</organism>
<dbReference type="Proteomes" id="UP000008827">
    <property type="component" value="Chromosome 12"/>
</dbReference>
<sequence>MFAFTSPGIKFDKSYNAGKGPPTFRIHGQTHHLIGSLLPMPNNPPKFAQLCIYDTDNEIINRLSQNPMHDMLDEHIIIAIKDMLDHNHYAQRFQMARDKLHFAAVPDLKMKLISQRQTDGRLYNLPTTTKVAALIVGDEHSVDKRDIIIEKQSGLLKRIHELHPAYLPLQYPLLYPKGEDGYRLNIPHKDHANIHAAKRKQVTLCEYFCYRLQSRTNEAQTILHSRRLFQQWIVDGYCMIESQKLNYVKQHQQQLKVDKYINLTGSNDHPEKLGRDRGKRIILPSSFVGSQRYMEQLYFDGMTICGHLGFPDLFLIMTCNPTWPEIQRKVTQSNLTPNNCPDIITRVFKIKLNQLMNDLKHGNIFGNIIGYIYTIEWQKRGLSHAHILIFLHPSNKLPNPHDIDQMISA</sequence>
<reference evidence="2" key="3">
    <citation type="submission" date="2018-07" db="EMBL/GenBank/DDBJ databases">
        <title>WGS assembly of Glycine max.</title>
        <authorList>
            <person name="Schmutz J."/>
            <person name="Cannon S."/>
            <person name="Schlueter J."/>
            <person name="Ma J."/>
            <person name="Mitros T."/>
            <person name="Nelson W."/>
            <person name="Hyten D."/>
            <person name="Song Q."/>
            <person name="Thelen J."/>
            <person name="Cheng J."/>
            <person name="Xu D."/>
            <person name="Hellsten U."/>
            <person name="May G."/>
            <person name="Yu Y."/>
            <person name="Sakurai T."/>
            <person name="Umezawa T."/>
            <person name="Bhattacharyya M."/>
            <person name="Sandhu D."/>
            <person name="Valliyodan B."/>
            <person name="Lindquist E."/>
            <person name="Peto M."/>
            <person name="Grant D."/>
            <person name="Shu S."/>
            <person name="Goodstein D."/>
            <person name="Barry K."/>
            <person name="Futrell-Griggs M."/>
            <person name="Abernathy B."/>
            <person name="Du J."/>
            <person name="Tian Z."/>
            <person name="Zhu L."/>
            <person name="Gill N."/>
            <person name="Joshi T."/>
            <person name="Libault M."/>
            <person name="Sethuraman A."/>
            <person name="Zhang X."/>
            <person name="Shinozaki K."/>
            <person name="Nguyen H."/>
            <person name="Wing R."/>
            <person name="Cregan P."/>
            <person name="Specht J."/>
            <person name="Grimwood J."/>
            <person name="Rokhsar D."/>
            <person name="Stacey G."/>
            <person name="Shoemaker R."/>
            <person name="Jackson S."/>
        </authorList>
    </citation>
    <scope>NUCLEOTIDE SEQUENCE</scope>
    <source>
        <tissue evidence="2">Callus</tissue>
    </source>
</reference>
<evidence type="ECO:0000313" key="2">
    <source>
        <dbReference type="EMBL" id="KRH25674.1"/>
    </source>
</evidence>
<feature type="domain" description="Helitron helicase-like" evidence="1">
    <location>
        <begin position="207"/>
        <end position="389"/>
    </location>
</feature>
<dbReference type="Gramene" id="KRH25674">
    <property type="protein sequence ID" value="KRH25674"/>
    <property type="gene ID" value="GLYMA_12G120000"/>
</dbReference>
<protein>
    <recommendedName>
        <fullName evidence="1">Helitron helicase-like domain-containing protein</fullName>
    </recommendedName>
</protein>
<dbReference type="PaxDb" id="3847-GLYMA17G26501.1"/>
<reference evidence="2 3" key="1">
    <citation type="journal article" date="2010" name="Nature">
        <title>Genome sequence of the palaeopolyploid soybean.</title>
        <authorList>
            <person name="Schmutz J."/>
            <person name="Cannon S.B."/>
            <person name="Schlueter J."/>
            <person name="Ma J."/>
            <person name="Mitros T."/>
            <person name="Nelson W."/>
            <person name="Hyten D.L."/>
            <person name="Song Q."/>
            <person name="Thelen J.J."/>
            <person name="Cheng J."/>
            <person name="Xu D."/>
            <person name="Hellsten U."/>
            <person name="May G.D."/>
            <person name="Yu Y."/>
            <person name="Sakurai T."/>
            <person name="Umezawa T."/>
            <person name="Bhattacharyya M.K."/>
            <person name="Sandhu D."/>
            <person name="Valliyodan B."/>
            <person name="Lindquist E."/>
            <person name="Peto M."/>
            <person name="Grant D."/>
            <person name="Shu S."/>
            <person name="Goodstein D."/>
            <person name="Barry K."/>
            <person name="Futrell-Griggs M."/>
            <person name="Abernathy B."/>
            <person name="Du J."/>
            <person name="Tian Z."/>
            <person name="Zhu L."/>
            <person name="Gill N."/>
            <person name="Joshi T."/>
            <person name="Libault M."/>
            <person name="Sethuraman A."/>
            <person name="Zhang X.-C."/>
            <person name="Shinozaki K."/>
            <person name="Nguyen H.T."/>
            <person name="Wing R.A."/>
            <person name="Cregan P."/>
            <person name="Specht J."/>
            <person name="Grimwood J."/>
            <person name="Rokhsar D."/>
            <person name="Stacey G."/>
            <person name="Shoemaker R.C."/>
            <person name="Jackson S.A."/>
        </authorList>
    </citation>
    <scope>NUCLEOTIDE SEQUENCE [LARGE SCALE GENOMIC DNA]</scope>
    <source>
        <strain evidence="3">cv. Williams 82</strain>
        <tissue evidence="2">Callus</tissue>
    </source>
</reference>
<dbReference type="InterPro" id="IPR025476">
    <property type="entry name" value="Helitron_helicase-like"/>
</dbReference>
<dbReference type="PANTHER" id="PTHR45786">
    <property type="entry name" value="DNA BINDING PROTEIN-LIKE"/>
    <property type="match status" value="1"/>
</dbReference>
<accession>A0A0R0H4Z0</accession>
<name>A0A0R0H4Z0_SOYBN</name>
<dbReference type="Pfam" id="PF14214">
    <property type="entry name" value="Helitron_like_N"/>
    <property type="match status" value="1"/>
</dbReference>
<dbReference type="OMA" id="KTITMRE"/>
<evidence type="ECO:0000259" key="1">
    <source>
        <dbReference type="Pfam" id="PF14214"/>
    </source>
</evidence>
<dbReference type="PANTHER" id="PTHR45786:SF66">
    <property type="entry name" value="HOOK MOTIF PROTEIN, PUTATIVE-RELATED"/>
    <property type="match status" value="1"/>
</dbReference>
<evidence type="ECO:0000313" key="3">
    <source>
        <dbReference type="EnsemblPlants" id="KRH25674"/>
    </source>
</evidence>
<evidence type="ECO:0000313" key="4">
    <source>
        <dbReference type="Proteomes" id="UP000008827"/>
    </source>
</evidence>
<keyword evidence="4" id="KW-1185">Reference proteome</keyword>
<gene>
    <name evidence="2" type="ORF">GLYMA_12G120000</name>
</gene>
<proteinExistence type="predicted"/>
<dbReference type="EnsemblPlants" id="KRH25674">
    <property type="protein sequence ID" value="KRH25674"/>
    <property type="gene ID" value="GLYMA_12G120000"/>
</dbReference>